<dbReference type="AlphaFoldDB" id="A0A8J9URW8"/>
<gene>
    <name evidence="1" type="ORF">BINO364_LOCUS10873</name>
</gene>
<accession>A0A8J9URW8</accession>
<evidence type="ECO:0008006" key="3">
    <source>
        <dbReference type="Google" id="ProtNLM"/>
    </source>
</evidence>
<dbReference type="PANTHER" id="PTHR48421">
    <property type="entry name" value="MYCBP-ASSOCIATED PROTEIN"/>
    <property type="match status" value="1"/>
</dbReference>
<protein>
    <recommendedName>
        <fullName evidence="3">MYCBP-associated protein</fullName>
    </recommendedName>
</protein>
<evidence type="ECO:0000313" key="1">
    <source>
        <dbReference type="EMBL" id="CAH0725271.1"/>
    </source>
</evidence>
<proteinExistence type="predicted"/>
<evidence type="ECO:0000313" key="2">
    <source>
        <dbReference type="Proteomes" id="UP000838878"/>
    </source>
</evidence>
<dbReference type="Proteomes" id="UP000838878">
    <property type="component" value="Chromosome 5"/>
</dbReference>
<dbReference type="PANTHER" id="PTHR48421:SF1">
    <property type="entry name" value="MYCBP-ASSOCIATED PROTEIN"/>
    <property type="match status" value="1"/>
</dbReference>
<name>A0A8J9URW8_9NEOP</name>
<dbReference type="Gene3D" id="2.60.40.10">
    <property type="entry name" value="Immunoglobulins"/>
    <property type="match status" value="1"/>
</dbReference>
<sequence>MSTGENRTVICKDNIDPDPELLIWEKWIQIRNDETQNLASKTKRTQAELAMNLLENVRKDKEIKTVLEQAKIENKVGVRKTIWEQPPRLKQNCYLDPVYELQRTRAELGRPRILEHIGVPRYIQENEKGIKGVQRKQCTKLDSHYNNYKEKKEKELEANIKKIDPFRPQIEELCVVGNKPKPPKMKTPALPTINIISNYDVIRDALYSVYAIRINDTIFFKDIIGENLTHLSKKQNEYWHVKCDSWSYYFNCPVNRVGRSKLLLENLGTVSLRYCLKKVNQSNIEDSKEIVFFFNKNENVIFPGQKQELLFTFLSSEPGSYIESWEIAFLNVNFFDTQEKRLIVDLHADSVENVHKMKKKIEKLEKMIYNTVLKNICRDLLREVFIKATSVEPQIYPYKKTLLEAEMFVMKNPVCFYHQSEVIKMKELFTEMAPEHVWDLSITTWRYAMMDKDFDDRMKFYGLLKASYRECLKPCLEDDNLLAHKYRAVKQLLEQMATKFDEEFARIPEMIAIYNPNHIDILKDASQYEQDSIMSTLPLVRNIFYLRAYEHVASMIEQCAGVLSSLDLNRWIHFDFCRT</sequence>
<dbReference type="EMBL" id="OV170225">
    <property type="protein sequence ID" value="CAH0725271.1"/>
    <property type="molecule type" value="Genomic_DNA"/>
</dbReference>
<dbReference type="InterPro" id="IPR032707">
    <property type="entry name" value="MYCBPAP"/>
</dbReference>
<dbReference type="OrthoDB" id="10263316at2759"/>
<dbReference type="InterPro" id="IPR013783">
    <property type="entry name" value="Ig-like_fold"/>
</dbReference>
<keyword evidence="2" id="KW-1185">Reference proteome</keyword>
<organism evidence="1 2">
    <name type="scientific">Brenthis ino</name>
    <name type="common">lesser marbled fritillary</name>
    <dbReference type="NCBI Taxonomy" id="405034"/>
    <lineage>
        <taxon>Eukaryota</taxon>
        <taxon>Metazoa</taxon>
        <taxon>Ecdysozoa</taxon>
        <taxon>Arthropoda</taxon>
        <taxon>Hexapoda</taxon>
        <taxon>Insecta</taxon>
        <taxon>Pterygota</taxon>
        <taxon>Neoptera</taxon>
        <taxon>Endopterygota</taxon>
        <taxon>Lepidoptera</taxon>
        <taxon>Glossata</taxon>
        <taxon>Ditrysia</taxon>
        <taxon>Papilionoidea</taxon>
        <taxon>Nymphalidae</taxon>
        <taxon>Heliconiinae</taxon>
        <taxon>Argynnini</taxon>
        <taxon>Brenthis</taxon>
    </lineage>
</organism>
<reference evidence="1" key="1">
    <citation type="submission" date="2021-12" db="EMBL/GenBank/DDBJ databases">
        <authorList>
            <person name="Martin H S."/>
        </authorList>
    </citation>
    <scope>NUCLEOTIDE SEQUENCE</scope>
</reference>
<feature type="non-terminal residue" evidence="1">
    <location>
        <position position="579"/>
    </location>
</feature>
<dbReference type="Pfam" id="PF14646">
    <property type="entry name" value="MYCBPAP"/>
    <property type="match status" value="1"/>
</dbReference>